<reference evidence="9" key="1">
    <citation type="journal article" date="2019" name="Int. J. Syst. Evol. Microbiol.">
        <title>The Global Catalogue of Microorganisms (GCM) 10K type strain sequencing project: providing services to taxonomists for standard genome sequencing and annotation.</title>
        <authorList>
            <consortium name="The Broad Institute Genomics Platform"/>
            <consortium name="The Broad Institute Genome Sequencing Center for Infectious Disease"/>
            <person name="Wu L."/>
            <person name="Ma J."/>
        </authorList>
    </citation>
    <scope>NUCLEOTIDE SEQUENCE [LARGE SCALE GENOMIC DNA]</scope>
    <source>
        <strain evidence="9">CCM 8689</strain>
    </source>
</reference>
<feature type="domain" description="Cytochrome b561 bacterial/Ni-hydrogenase" evidence="7">
    <location>
        <begin position="19"/>
        <end position="219"/>
    </location>
</feature>
<evidence type="ECO:0000256" key="5">
    <source>
        <dbReference type="ARBA" id="ARBA00023136"/>
    </source>
</evidence>
<proteinExistence type="predicted"/>
<dbReference type="EMBL" id="JBHSBY010000141">
    <property type="protein sequence ID" value="MFC4198590.1"/>
    <property type="molecule type" value="Genomic_DNA"/>
</dbReference>
<protein>
    <submittedName>
        <fullName evidence="8">Cytochrome b/b6 domain-containing protein</fullName>
    </submittedName>
</protein>
<evidence type="ECO:0000256" key="6">
    <source>
        <dbReference type="SAM" id="Phobius"/>
    </source>
</evidence>
<keyword evidence="9" id="KW-1185">Reference proteome</keyword>
<evidence type="ECO:0000256" key="2">
    <source>
        <dbReference type="ARBA" id="ARBA00022475"/>
    </source>
</evidence>
<feature type="transmembrane region" description="Helical" evidence="6">
    <location>
        <begin position="140"/>
        <end position="165"/>
    </location>
</feature>
<dbReference type="InterPro" id="IPR011577">
    <property type="entry name" value="Cyt_b561_bac/Ni-Hgenase"/>
</dbReference>
<dbReference type="PANTHER" id="PTHR30485:SF0">
    <property type="entry name" value="NI_FE-HYDROGENASE 1 B-TYPE CYTOCHROME SUBUNIT-RELATED"/>
    <property type="match status" value="1"/>
</dbReference>
<feature type="transmembrane region" description="Helical" evidence="6">
    <location>
        <begin position="185"/>
        <end position="204"/>
    </location>
</feature>
<dbReference type="InterPro" id="IPR051542">
    <property type="entry name" value="Hydrogenase_cytochrome"/>
</dbReference>
<evidence type="ECO:0000256" key="3">
    <source>
        <dbReference type="ARBA" id="ARBA00022692"/>
    </source>
</evidence>
<dbReference type="InterPro" id="IPR016174">
    <property type="entry name" value="Di-haem_cyt_TM"/>
</dbReference>
<keyword evidence="3 6" id="KW-0812">Transmembrane</keyword>
<dbReference type="RefSeq" id="WP_378962603.1">
    <property type="nucleotide sequence ID" value="NZ_JBHRXC010000016.1"/>
</dbReference>
<dbReference type="SUPFAM" id="SSF81342">
    <property type="entry name" value="Transmembrane di-heme cytochromes"/>
    <property type="match status" value="1"/>
</dbReference>
<keyword evidence="4 6" id="KW-1133">Transmembrane helix</keyword>
<evidence type="ECO:0000256" key="4">
    <source>
        <dbReference type="ARBA" id="ARBA00022989"/>
    </source>
</evidence>
<comment type="caution">
    <text evidence="8">The sequence shown here is derived from an EMBL/GenBank/DDBJ whole genome shotgun (WGS) entry which is preliminary data.</text>
</comment>
<dbReference type="PANTHER" id="PTHR30485">
    <property type="entry name" value="NI/FE-HYDROGENASE 1 B-TYPE CYTOCHROME SUBUNIT"/>
    <property type="match status" value="1"/>
</dbReference>
<feature type="transmembrane region" description="Helical" evidence="6">
    <location>
        <begin position="26"/>
        <end position="48"/>
    </location>
</feature>
<sequence>MAIIEPKRADISSPQKNKRYSRSLRFWHWANTLIICGSLLTVLVNSTLLDRSQATFLKAELQQSGTAITDQQARGFTHSMEDQVWGIHIYFGYALAALLLFRIVSEIFSTKKSKLFVKLKSAYTDYFIIKKERELAMHELVVKSLYLFFYLLLLIMVTTGLLLAFEDSTGISTDVNHSVKEIHGFCMYLILGFITVHVVGVFLAERKDSKGIISDMVNGGEDNEQSLCIF</sequence>
<evidence type="ECO:0000256" key="1">
    <source>
        <dbReference type="ARBA" id="ARBA00004651"/>
    </source>
</evidence>
<dbReference type="Gene3D" id="1.20.950.20">
    <property type="entry name" value="Transmembrane di-heme cytochromes, Chain C"/>
    <property type="match status" value="1"/>
</dbReference>
<accession>A0ABV8NNI3</accession>
<evidence type="ECO:0000259" key="7">
    <source>
        <dbReference type="Pfam" id="PF01292"/>
    </source>
</evidence>
<evidence type="ECO:0000313" key="9">
    <source>
        <dbReference type="Proteomes" id="UP001595792"/>
    </source>
</evidence>
<comment type="subcellular location">
    <subcellularLocation>
        <location evidence="1">Cell membrane</location>
        <topology evidence="1">Multi-pass membrane protein</topology>
    </subcellularLocation>
</comment>
<dbReference type="Pfam" id="PF01292">
    <property type="entry name" value="Ni_hydr_CYTB"/>
    <property type="match status" value="1"/>
</dbReference>
<feature type="transmembrane region" description="Helical" evidence="6">
    <location>
        <begin position="85"/>
        <end position="104"/>
    </location>
</feature>
<evidence type="ECO:0000313" key="8">
    <source>
        <dbReference type="EMBL" id="MFC4198590.1"/>
    </source>
</evidence>
<keyword evidence="2" id="KW-1003">Cell membrane</keyword>
<dbReference type="Proteomes" id="UP001595792">
    <property type="component" value="Unassembled WGS sequence"/>
</dbReference>
<keyword evidence="5 6" id="KW-0472">Membrane</keyword>
<name>A0ABV8NNI3_9SPHI</name>
<gene>
    <name evidence="8" type="ORF">ACFOUY_17935</name>
</gene>
<organism evidence="8 9">
    <name type="scientific">Pedobacter jamesrossensis</name>
    <dbReference type="NCBI Taxonomy" id="1908238"/>
    <lineage>
        <taxon>Bacteria</taxon>
        <taxon>Pseudomonadati</taxon>
        <taxon>Bacteroidota</taxon>
        <taxon>Sphingobacteriia</taxon>
        <taxon>Sphingobacteriales</taxon>
        <taxon>Sphingobacteriaceae</taxon>
        <taxon>Pedobacter</taxon>
    </lineage>
</organism>